<accession>A0AA38W877</accession>
<dbReference type="Proteomes" id="UP001172457">
    <property type="component" value="Chromosome 7"/>
</dbReference>
<evidence type="ECO:0008006" key="3">
    <source>
        <dbReference type="Google" id="ProtNLM"/>
    </source>
</evidence>
<dbReference type="AlphaFoldDB" id="A0AA38W877"/>
<dbReference type="InterPro" id="IPR021109">
    <property type="entry name" value="Peptidase_aspartic_dom_sf"/>
</dbReference>
<organism evidence="1 2">
    <name type="scientific">Centaurea solstitialis</name>
    <name type="common">yellow star-thistle</name>
    <dbReference type="NCBI Taxonomy" id="347529"/>
    <lineage>
        <taxon>Eukaryota</taxon>
        <taxon>Viridiplantae</taxon>
        <taxon>Streptophyta</taxon>
        <taxon>Embryophyta</taxon>
        <taxon>Tracheophyta</taxon>
        <taxon>Spermatophyta</taxon>
        <taxon>Magnoliopsida</taxon>
        <taxon>eudicotyledons</taxon>
        <taxon>Gunneridae</taxon>
        <taxon>Pentapetalae</taxon>
        <taxon>asterids</taxon>
        <taxon>campanulids</taxon>
        <taxon>Asterales</taxon>
        <taxon>Asteraceae</taxon>
        <taxon>Carduoideae</taxon>
        <taxon>Cardueae</taxon>
        <taxon>Centaureinae</taxon>
        <taxon>Centaurea</taxon>
    </lineage>
</organism>
<evidence type="ECO:0000313" key="2">
    <source>
        <dbReference type="Proteomes" id="UP001172457"/>
    </source>
</evidence>
<reference evidence="1" key="1">
    <citation type="submission" date="2023-03" db="EMBL/GenBank/DDBJ databases">
        <title>Chromosome-scale reference genome and RAD-based genetic map of yellow starthistle (Centaurea solstitialis) reveal putative structural variation and QTLs associated with invader traits.</title>
        <authorList>
            <person name="Reatini B."/>
            <person name="Cang F.A."/>
            <person name="Jiang Q."/>
            <person name="Mckibben M.T.W."/>
            <person name="Barker M.S."/>
            <person name="Rieseberg L.H."/>
            <person name="Dlugosch K.M."/>
        </authorList>
    </citation>
    <scope>NUCLEOTIDE SEQUENCE</scope>
    <source>
        <strain evidence="1">CAN-66</strain>
        <tissue evidence="1">Leaf</tissue>
    </source>
</reference>
<dbReference type="PANTHER" id="PTHR33116:SF79">
    <property type="entry name" value="REVERSE TRANSCRIPTASE DOMAIN, ZINC FINGER, CCHC-TYPE-RELATED"/>
    <property type="match status" value="1"/>
</dbReference>
<dbReference type="EMBL" id="JARYMX010000007">
    <property type="protein sequence ID" value="KAJ9540874.1"/>
    <property type="molecule type" value="Genomic_DNA"/>
</dbReference>
<proteinExistence type="predicted"/>
<name>A0AA38W877_9ASTR</name>
<keyword evidence="2" id="KW-1185">Reference proteome</keyword>
<protein>
    <recommendedName>
        <fullName evidence="3">Reverse transcriptase domain-containing protein</fullName>
    </recommendedName>
</protein>
<evidence type="ECO:0000313" key="1">
    <source>
        <dbReference type="EMBL" id="KAJ9540874.1"/>
    </source>
</evidence>
<dbReference type="Pfam" id="PF08284">
    <property type="entry name" value="RVP_2"/>
    <property type="match status" value="1"/>
</dbReference>
<dbReference type="Gene3D" id="2.40.70.10">
    <property type="entry name" value="Acid Proteases"/>
    <property type="match status" value="1"/>
</dbReference>
<dbReference type="PANTHER" id="PTHR33116">
    <property type="entry name" value="REVERSE TRANSCRIPTASE ZINC-BINDING DOMAIN-CONTAINING PROTEIN-RELATED-RELATED"/>
    <property type="match status" value="1"/>
</dbReference>
<sequence length="342" mass="39035">MARGAGCEGGKLPFVYLGVPVGASMQRVNAWNPVIDKMKSKLASWKAKMISFGGTLTLVKSVLGSTSLYFTSLFRTPSGVLNKLESIHRNFFWGGGNWESTRFWDHIWWGEVTLGKMFPRLARLEDRVEASIAERGEWVENKWVWKWGWRRNRRGREVGVTTGNFFSSQDTRRLGTKSLDFALIAKLFKKVEHQSEETTQDHSDKSRKVVKKCTLSLAGKDFSIDLIPIKIGSFDIIIGMDWMSNHRATICCAEKIVMIALPDGSVLEVHGEKPKRDIKIVSYMKMRSHLRKECVAFLAHVVDKEIKEKRIQDFPVVRDYPEVFPEELPGLPRIGKWSSKSI</sequence>
<comment type="caution">
    <text evidence="1">The sequence shown here is derived from an EMBL/GenBank/DDBJ whole genome shotgun (WGS) entry which is preliminary data.</text>
</comment>
<gene>
    <name evidence="1" type="ORF">OSB04_027380</name>
</gene>